<gene>
    <name evidence="2" type="ORF">AVDCRST_MAG63-52</name>
</gene>
<feature type="region of interest" description="Disordered" evidence="1">
    <location>
        <begin position="1"/>
        <end position="39"/>
    </location>
</feature>
<organism evidence="2">
    <name type="scientific">uncultured Armatimonadetes bacterium</name>
    <dbReference type="NCBI Taxonomy" id="157466"/>
    <lineage>
        <taxon>Bacteria</taxon>
        <taxon>Bacillati</taxon>
        <taxon>Armatimonadota</taxon>
        <taxon>environmental samples</taxon>
    </lineage>
</organism>
<sequence length="134" mass="14150">MRRDQLAEGARAADRTSRGAQATATLIETGESDEARRHAEEATRVADYVLNLLLPEGAPPPGGNKAADTLPLHLRDTPASRRLLAAVEEAVGADVDHERGRMQDGEPCGWGETFAGLALTLRVEVEGPAGGGRD</sequence>
<dbReference type="AlphaFoldDB" id="A0A6J4H6F1"/>
<evidence type="ECO:0000256" key="1">
    <source>
        <dbReference type="SAM" id="MobiDB-lite"/>
    </source>
</evidence>
<protein>
    <submittedName>
        <fullName evidence="2">Uncharacterized protein</fullName>
    </submittedName>
</protein>
<feature type="compositionally biased region" description="Basic and acidic residues" evidence="1">
    <location>
        <begin position="1"/>
        <end position="17"/>
    </location>
</feature>
<dbReference type="EMBL" id="CADCTO010000008">
    <property type="protein sequence ID" value="CAA9212726.1"/>
    <property type="molecule type" value="Genomic_DNA"/>
</dbReference>
<reference evidence="2" key="1">
    <citation type="submission" date="2020-02" db="EMBL/GenBank/DDBJ databases">
        <authorList>
            <person name="Meier V. D."/>
        </authorList>
    </citation>
    <scope>NUCLEOTIDE SEQUENCE</scope>
    <source>
        <strain evidence="2">AVDCRST_MAG63</strain>
    </source>
</reference>
<evidence type="ECO:0000313" key="2">
    <source>
        <dbReference type="EMBL" id="CAA9212726.1"/>
    </source>
</evidence>
<accession>A0A6J4H6F1</accession>
<proteinExistence type="predicted"/>
<name>A0A6J4H6F1_9BACT</name>